<protein>
    <submittedName>
        <fullName evidence="2">Uncharacterized protein</fullName>
    </submittedName>
</protein>
<dbReference type="AlphaFoldDB" id="A0A0B8NSU4"/>
<keyword evidence="1" id="KW-1133">Transmembrane helix</keyword>
<dbReference type="EMBL" id="BBRZ01000040">
    <property type="protein sequence ID" value="GAM56916.1"/>
    <property type="molecule type" value="Genomic_DNA"/>
</dbReference>
<keyword evidence="3" id="KW-1185">Reference proteome</keyword>
<keyword evidence="1" id="KW-0472">Membrane</keyword>
<organism evidence="2 3">
    <name type="scientific">Vibrio ishigakensis</name>
    <dbReference type="NCBI Taxonomy" id="1481914"/>
    <lineage>
        <taxon>Bacteria</taxon>
        <taxon>Pseudomonadati</taxon>
        <taxon>Pseudomonadota</taxon>
        <taxon>Gammaproteobacteria</taxon>
        <taxon>Vibrionales</taxon>
        <taxon>Vibrionaceae</taxon>
        <taxon>Vibrio</taxon>
    </lineage>
</organism>
<comment type="caution">
    <text evidence="2">The sequence shown here is derived from an EMBL/GenBank/DDBJ whole genome shotgun (WGS) entry which is preliminary data.</text>
</comment>
<sequence>MGLSGTLAWTIGSLIVAGAIPVLQVIRRTPMKSLRDAL</sequence>
<reference evidence="2 3" key="1">
    <citation type="submission" date="2015-01" db="EMBL/GenBank/DDBJ databases">
        <title>Vibrio sp. C1 JCM 19231 whole genome shotgun sequence.</title>
        <authorList>
            <person name="Sawabe T."/>
            <person name="Meirelles P."/>
            <person name="Feng G."/>
            <person name="Sayaka M."/>
            <person name="Hattori M."/>
            <person name="Ohkuma M."/>
        </authorList>
    </citation>
    <scope>NUCLEOTIDE SEQUENCE [LARGE SCALE GENOMIC DNA]</scope>
    <source>
        <strain evidence="3">JCM 19231</strain>
    </source>
</reference>
<evidence type="ECO:0000313" key="3">
    <source>
        <dbReference type="Proteomes" id="UP000031671"/>
    </source>
</evidence>
<name>A0A0B8NSU4_9VIBR</name>
<evidence type="ECO:0000313" key="2">
    <source>
        <dbReference type="EMBL" id="GAM56916.1"/>
    </source>
</evidence>
<gene>
    <name evidence="2" type="ORF">JCM19231_4449</name>
</gene>
<evidence type="ECO:0000256" key="1">
    <source>
        <dbReference type="SAM" id="Phobius"/>
    </source>
</evidence>
<feature type="transmembrane region" description="Helical" evidence="1">
    <location>
        <begin position="6"/>
        <end position="26"/>
    </location>
</feature>
<keyword evidence="1" id="KW-0812">Transmembrane</keyword>
<reference evidence="2 3" key="2">
    <citation type="submission" date="2015-01" db="EMBL/GenBank/DDBJ databases">
        <authorList>
            <consortium name="NBRP consortium"/>
            <person name="Sawabe T."/>
            <person name="Meirelles P."/>
            <person name="Feng G."/>
            <person name="Sayaka M."/>
            <person name="Hattori M."/>
            <person name="Ohkuma M."/>
        </authorList>
    </citation>
    <scope>NUCLEOTIDE SEQUENCE [LARGE SCALE GENOMIC DNA]</scope>
    <source>
        <strain evidence="3">JCM 19231</strain>
    </source>
</reference>
<accession>A0A0B8NSU4</accession>
<proteinExistence type="predicted"/>
<dbReference type="Proteomes" id="UP000031671">
    <property type="component" value="Unassembled WGS sequence"/>
</dbReference>